<feature type="repeat" description="ANK" evidence="3">
    <location>
        <begin position="394"/>
        <end position="426"/>
    </location>
</feature>
<feature type="repeat" description="ANK" evidence="3">
    <location>
        <begin position="225"/>
        <end position="257"/>
    </location>
</feature>
<gene>
    <name evidence="5" type="ORF">Cvel_5619</name>
</gene>
<protein>
    <submittedName>
        <fullName evidence="5">Uncharacterized protein</fullName>
    </submittedName>
</protein>
<reference evidence="5" key="1">
    <citation type="submission" date="2014-11" db="EMBL/GenBank/DDBJ databases">
        <authorList>
            <person name="Otto D Thomas"/>
            <person name="Naeem Raeece"/>
        </authorList>
    </citation>
    <scope>NUCLEOTIDE SEQUENCE</scope>
</reference>
<feature type="repeat" description="ANK" evidence="3">
    <location>
        <begin position="258"/>
        <end position="290"/>
    </location>
</feature>
<evidence type="ECO:0000313" key="5">
    <source>
        <dbReference type="EMBL" id="CEM38003.1"/>
    </source>
</evidence>
<dbReference type="PANTHER" id="PTHR24173">
    <property type="entry name" value="ANKYRIN REPEAT CONTAINING"/>
    <property type="match status" value="1"/>
</dbReference>
<feature type="repeat" description="ANK" evidence="3">
    <location>
        <begin position="919"/>
        <end position="951"/>
    </location>
</feature>
<evidence type="ECO:0000256" key="1">
    <source>
        <dbReference type="ARBA" id="ARBA00022737"/>
    </source>
</evidence>
<dbReference type="SMART" id="SM00248">
    <property type="entry name" value="ANK"/>
    <property type="match status" value="15"/>
</dbReference>
<dbReference type="PhylomeDB" id="A0A0G4H2V4"/>
<keyword evidence="1" id="KW-0677">Repeat</keyword>
<evidence type="ECO:0000256" key="4">
    <source>
        <dbReference type="SAM" id="MobiDB-lite"/>
    </source>
</evidence>
<evidence type="ECO:0000256" key="2">
    <source>
        <dbReference type="ARBA" id="ARBA00023043"/>
    </source>
</evidence>
<feature type="repeat" description="ANK" evidence="3">
    <location>
        <begin position="125"/>
        <end position="157"/>
    </location>
</feature>
<feature type="repeat" description="ANK" evidence="3">
    <location>
        <begin position="324"/>
        <end position="356"/>
    </location>
</feature>
<dbReference type="SUPFAM" id="SSF48403">
    <property type="entry name" value="Ankyrin repeat"/>
    <property type="match status" value="2"/>
</dbReference>
<dbReference type="EMBL" id="CDMZ01001820">
    <property type="protein sequence ID" value="CEM38003.1"/>
    <property type="molecule type" value="Genomic_DNA"/>
</dbReference>
<feature type="repeat" description="ANK" evidence="3">
    <location>
        <begin position="886"/>
        <end position="918"/>
    </location>
</feature>
<name>A0A0G4H2V4_9ALVE</name>
<dbReference type="PANTHER" id="PTHR24173:SF74">
    <property type="entry name" value="ANKYRIN REPEAT DOMAIN-CONTAINING PROTEIN 16"/>
    <property type="match status" value="1"/>
</dbReference>
<dbReference type="PROSITE" id="PS50088">
    <property type="entry name" value="ANK_REPEAT"/>
    <property type="match status" value="10"/>
</dbReference>
<dbReference type="InterPro" id="IPR036770">
    <property type="entry name" value="Ankyrin_rpt-contain_sf"/>
</dbReference>
<feature type="compositionally biased region" description="Basic and acidic residues" evidence="4">
    <location>
        <begin position="57"/>
        <end position="68"/>
    </location>
</feature>
<dbReference type="Pfam" id="PF13637">
    <property type="entry name" value="Ank_4"/>
    <property type="match status" value="1"/>
</dbReference>
<keyword evidence="2 3" id="KW-0040">ANK repeat</keyword>
<dbReference type="AlphaFoldDB" id="A0A0G4H2V4"/>
<sequence>MDHYFPEIVAIIAKHNRAKVHLKRTGVLFSNTRAPKGSAESVAKHPGKGNGGAGFGDGRKERSAEERPGSSNGQRICADGDGTREIDRLDDVGRTALMRASEKGDSLEVGRLLDLHAAVDLQHKDGWTALMMASMGGHRDTARLLRDASAKVDIQQKDGLTALALAALRGHAGTVNLLLSAKAARTDLHDKDGWSPLMFACLAGDTATVRLLLEAGSDTNVQGKDGKTALMVSAQKGHREVVRLLLDAKADTDLQHEELGTALMITCRDGQFEMLQFLLDAKADVNIQNRKGETALMLASAAGHQDAVHLLLDTKADPNLISCHHTTALMKAVAAGKVDIAQQLLLAGASLTEREGRTGNTALMQAVNMRDMELIELLFSFPQTSSTVNVPDLEGKSSLMRASVNGHMPSVDLLIRRGAELELQDLEGKTAFQLAEEVGNVDVMERLRGGRRLEVFDPWSVEMVSEWNELRSLIDTQAVVFWPLSFLKAVLKSDKPLPYRQKVLETAESLEVDCHPFCANTMTDADGIAPMHPVGAPFKLVAVSYPWVSRSHPDPDRFRLQLVVAQLERHWWGREGSSVQAFVFWDYISLFQHPPGSQRTENEEKLFKAGLSKMDVIYSSPHTHVIRSTQVPPTAVNPKPYTDRGWCWFESAVTTFKPPGQVVTDVISAATQNQQSPSFLRIPATPPAFDSAIEKRTFTNGKADAESVMALYRNFLQRNVHKIRVFADGSWAPSWETRKEMGVTASLQLAEMIEYVAAESSLAVQLQPPVLDLRRTAFDWLYWPSSEQVCSELTSAFEQLLCAFGKLRSVTVIQIRPVNMDPDEDPEMQRECMEQMSRGLGGLFREDGPLPLEVNLPVLASVGASEVIARLISKTPNLNVYVNPTEDNTALSVAAQNGHSHVVRLLLDAKADAQRLNAESRTALVLAALHGHAEVLQLLVEDASGVTVLNLQDQHGFTALMIASEEGHTDAVRVLLSAKADVTVKSNGSGRTALMLAEENDHSDIVQLFEGTSQSN</sequence>
<accession>A0A0G4H2V4</accession>
<dbReference type="Pfam" id="PF12796">
    <property type="entry name" value="Ank_2"/>
    <property type="match status" value="5"/>
</dbReference>
<organism evidence="5">
    <name type="scientific">Chromera velia CCMP2878</name>
    <dbReference type="NCBI Taxonomy" id="1169474"/>
    <lineage>
        <taxon>Eukaryota</taxon>
        <taxon>Sar</taxon>
        <taxon>Alveolata</taxon>
        <taxon>Colpodellida</taxon>
        <taxon>Chromeraceae</taxon>
        <taxon>Chromera</taxon>
    </lineage>
</organism>
<dbReference type="VEuPathDB" id="CryptoDB:Cvel_5619"/>
<feature type="repeat" description="ANK" evidence="3">
    <location>
        <begin position="955"/>
        <end position="987"/>
    </location>
</feature>
<dbReference type="Gene3D" id="1.25.40.20">
    <property type="entry name" value="Ankyrin repeat-containing domain"/>
    <property type="match status" value="5"/>
</dbReference>
<proteinExistence type="predicted"/>
<dbReference type="PROSITE" id="PS50297">
    <property type="entry name" value="ANK_REP_REGION"/>
    <property type="match status" value="6"/>
</dbReference>
<dbReference type="InterPro" id="IPR002110">
    <property type="entry name" value="Ankyrin_rpt"/>
</dbReference>
<feature type="repeat" description="ANK" evidence="3">
    <location>
        <begin position="291"/>
        <end position="323"/>
    </location>
</feature>
<feature type="region of interest" description="Disordered" evidence="4">
    <location>
        <begin position="33"/>
        <end position="84"/>
    </location>
</feature>
<evidence type="ECO:0000256" key="3">
    <source>
        <dbReference type="PROSITE-ProRule" id="PRU00023"/>
    </source>
</evidence>
<feature type="repeat" description="ANK" evidence="3">
    <location>
        <begin position="192"/>
        <end position="224"/>
    </location>
</feature>